<evidence type="ECO:0000313" key="4">
    <source>
        <dbReference type="Proteomes" id="UP000561438"/>
    </source>
</evidence>
<keyword evidence="2" id="KW-0732">Signal</keyword>
<feature type="region of interest" description="Disordered" evidence="1">
    <location>
        <begin position="60"/>
        <end position="98"/>
    </location>
</feature>
<dbReference type="AlphaFoldDB" id="A0A850H0R5"/>
<feature type="compositionally biased region" description="Basic and acidic residues" evidence="1">
    <location>
        <begin position="69"/>
        <end position="78"/>
    </location>
</feature>
<name>A0A850H0R5_9SPHN</name>
<reference evidence="3 4" key="1">
    <citation type="submission" date="2020-06" db="EMBL/GenBank/DDBJ databases">
        <title>Altererythrobacter sp. HHU K3-1.</title>
        <authorList>
            <person name="Zhang D."/>
            <person name="Xue H."/>
        </authorList>
    </citation>
    <scope>NUCLEOTIDE SEQUENCE [LARGE SCALE GENOMIC DNA]</scope>
    <source>
        <strain evidence="3 4">HHU K3-1</strain>
    </source>
</reference>
<organism evidence="3 4">
    <name type="scientific">Qipengyuania atrilutea</name>
    <dbReference type="NCBI Taxonomy" id="2744473"/>
    <lineage>
        <taxon>Bacteria</taxon>
        <taxon>Pseudomonadati</taxon>
        <taxon>Pseudomonadota</taxon>
        <taxon>Alphaproteobacteria</taxon>
        <taxon>Sphingomonadales</taxon>
        <taxon>Erythrobacteraceae</taxon>
        <taxon>Qipengyuania</taxon>
    </lineage>
</organism>
<evidence type="ECO:0000313" key="3">
    <source>
        <dbReference type="EMBL" id="NVD43528.1"/>
    </source>
</evidence>
<gene>
    <name evidence="3" type="ORF">HUV48_00670</name>
</gene>
<protein>
    <recommendedName>
        <fullName evidence="5">Lipoprotein</fullName>
    </recommendedName>
</protein>
<comment type="caution">
    <text evidence="3">The sequence shown here is derived from an EMBL/GenBank/DDBJ whole genome shotgun (WGS) entry which is preliminary data.</text>
</comment>
<dbReference type="EMBL" id="JABWGV010000001">
    <property type="protein sequence ID" value="NVD43528.1"/>
    <property type="molecule type" value="Genomic_DNA"/>
</dbReference>
<sequence>MNIKPRLLVAIGASAALSACASNWSAKEGYFADEEFGEANRQTYAAMIVNPAPEYDEPIETSAQSTADAAERVRERRVVQPVAEDTTSVGSGGGGGGG</sequence>
<dbReference type="PROSITE" id="PS51257">
    <property type="entry name" value="PROKAR_LIPOPROTEIN"/>
    <property type="match status" value="1"/>
</dbReference>
<dbReference type="RefSeq" id="WP_176265856.1">
    <property type="nucleotide sequence ID" value="NZ_JABWGV010000001.1"/>
</dbReference>
<evidence type="ECO:0000256" key="1">
    <source>
        <dbReference type="SAM" id="MobiDB-lite"/>
    </source>
</evidence>
<evidence type="ECO:0008006" key="5">
    <source>
        <dbReference type="Google" id="ProtNLM"/>
    </source>
</evidence>
<proteinExistence type="predicted"/>
<feature type="chain" id="PRO_5032433587" description="Lipoprotein" evidence="2">
    <location>
        <begin position="22"/>
        <end position="98"/>
    </location>
</feature>
<evidence type="ECO:0000256" key="2">
    <source>
        <dbReference type="SAM" id="SignalP"/>
    </source>
</evidence>
<keyword evidence="4" id="KW-1185">Reference proteome</keyword>
<feature type="signal peptide" evidence="2">
    <location>
        <begin position="1"/>
        <end position="21"/>
    </location>
</feature>
<accession>A0A850H0R5</accession>
<dbReference type="Proteomes" id="UP000561438">
    <property type="component" value="Unassembled WGS sequence"/>
</dbReference>